<evidence type="ECO:0000313" key="3">
    <source>
        <dbReference type="Proteomes" id="UP000830375"/>
    </source>
</evidence>
<sequence length="226" mass="24999">MDSANASEINEFLSTSATRMDRQDEQMMATARAVQALVAQLRAESPGPLPAQPPPQVSPLPQVMSHHEPRLLSPASYAGEPSLCRAFLTQCSLFFSLQPLTFSTEQSKALSEEMRRVFDRAVMGREAARPGFRTLAAEYSWNEEAQWDMFPHGLADHIKKELFLLDLPTDLDGLIALAIRVDTCLLQRNQQVSRLSVPSTTDISVPLSSDAVSPNYDPEPMQVGRS</sequence>
<organism evidence="2 3">
    <name type="scientific">Labeo rohita</name>
    <name type="common">Indian major carp</name>
    <name type="synonym">Cyprinus rohita</name>
    <dbReference type="NCBI Taxonomy" id="84645"/>
    <lineage>
        <taxon>Eukaryota</taxon>
        <taxon>Metazoa</taxon>
        <taxon>Chordata</taxon>
        <taxon>Craniata</taxon>
        <taxon>Vertebrata</taxon>
        <taxon>Euteleostomi</taxon>
        <taxon>Actinopterygii</taxon>
        <taxon>Neopterygii</taxon>
        <taxon>Teleostei</taxon>
        <taxon>Ostariophysi</taxon>
        <taxon>Cypriniformes</taxon>
        <taxon>Cyprinidae</taxon>
        <taxon>Labeoninae</taxon>
        <taxon>Labeonini</taxon>
        <taxon>Labeo</taxon>
    </lineage>
</organism>
<proteinExistence type="predicted"/>
<name>A0ABQ8MJ42_LABRO</name>
<keyword evidence="3" id="KW-1185">Reference proteome</keyword>
<dbReference type="EMBL" id="JACTAM010000007">
    <property type="protein sequence ID" value="KAI2662322.1"/>
    <property type="molecule type" value="Genomic_DNA"/>
</dbReference>
<evidence type="ECO:0000256" key="1">
    <source>
        <dbReference type="SAM" id="MobiDB-lite"/>
    </source>
</evidence>
<feature type="region of interest" description="Disordered" evidence="1">
    <location>
        <begin position="206"/>
        <end position="226"/>
    </location>
</feature>
<dbReference type="Proteomes" id="UP000830375">
    <property type="component" value="Unassembled WGS sequence"/>
</dbReference>
<evidence type="ECO:0000313" key="2">
    <source>
        <dbReference type="EMBL" id="KAI2662322.1"/>
    </source>
</evidence>
<protein>
    <submittedName>
        <fullName evidence="2">Retrotransposon-derived protein PEG10</fullName>
    </submittedName>
</protein>
<reference evidence="2 3" key="1">
    <citation type="submission" date="2022-01" db="EMBL/GenBank/DDBJ databases">
        <title>A high-quality chromosome-level genome assembly of rohu carp, Labeo rohita.</title>
        <authorList>
            <person name="Arick M.A. II"/>
            <person name="Hsu C.-Y."/>
            <person name="Magbanua Z."/>
            <person name="Pechanova O."/>
            <person name="Grover C."/>
            <person name="Miller E."/>
            <person name="Thrash A."/>
            <person name="Ezzel L."/>
            <person name="Alam S."/>
            <person name="Benzie J."/>
            <person name="Hamilton M."/>
            <person name="Karsi A."/>
            <person name="Lawrence M.L."/>
            <person name="Peterson D.G."/>
        </authorList>
    </citation>
    <scope>NUCLEOTIDE SEQUENCE [LARGE SCALE GENOMIC DNA]</scope>
    <source>
        <strain evidence="3">BAU-BD-2019</strain>
        <tissue evidence="2">Blood</tissue>
    </source>
</reference>
<accession>A0ABQ8MJ42</accession>
<comment type="caution">
    <text evidence="2">The sequence shown here is derived from an EMBL/GenBank/DDBJ whole genome shotgun (WGS) entry which is preliminary data.</text>
</comment>
<gene>
    <name evidence="2" type="ORF">H4Q32_001145</name>
</gene>